<evidence type="ECO:0000256" key="4">
    <source>
        <dbReference type="ARBA" id="ARBA00022816"/>
    </source>
</evidence>
<dbReference type="GO" id="GO:0017056">
    <property type="term" value="F:structural constituent of nuclear pore"/>
    <property type="evidence" value="ECO:0007669"/>
    <property type="project" value="InterPro"/>
</dbReference>
<evidence type="ECO:0000256" key="5">
    <source>
        <dbReference type="ARBA" id="ARBA00022927"/>
    </source>
</evidence>
<dbReference type="GO" id="GO:0031080">
    <property type="term" value="C:nuclear pore outer ring"/>
    <property type="evidence" value="ECO:0007669"/>
    <property type="project" value="TreeGrafter"/>
</dbReference>
<feature type="domain" description="Nucleoporin Nup133/Nup155-like C-terminal" evidence="9">
    <location>
        <begin position="653"/>
        <end position="1302"/>
    </location>
</feature>
<feature type="compositionally biased region" description="Polar residues" evidence="8">
    <location>
        <begin position="1335"/>
        <end position="1348"/>
    </location>
</feature>
<sequence>MFVPKGTLSSGSSQRNLRRRQRTGSDDSVNPPKPKRQRSAPLQRDLDTSSESHTGHSRYEATDNATPSTYIEAYHTSNDSSTAQKSLPIRSSKKFERRDNETEGTVVLSETEFYTVSQLPTLPDQIRGLHSEDFRCFFGGSHDYALALTHTHAIVWPYSIAASAPSPSDVYTLALPESCKDPGGVLSMGVLLSTTTTGIPGLMVVMPHTGKILYWESVSSAASLGLPRQKQSGIQGCISNLLSGEVVADMINAEPSGVIVTLSTGRVAHITVRDSQGKATVSVNFLRNSSSGGRAGIFGGIKNVLGGNFGRKDLAAVRVGESTQRGQRDIIIANTTGLVEIWDTHWNHGSVLKKQFDLKDHLCESLGSASPNVAGHCGMKILDFAVTPTERFNDGNHDEEHDLWHLSLVVASYTMATEDISLIQVELSHTVNILSIIHVELRGSTAKLNESKPQLLLPKPGDTAFIVIGNSVILMSLDPVKDSPTRQLMTDTDRPPQPFHDTINFRSGRDFEILGRGVEDQSHEFPLPACLLMVRDFGVIRIAALPRQNIEADGEEVQITAKHKIEQAIFYGTISGNPLSLGSGADLDFTAREIEQAALTVCRELLQATSKFIPTTAISITQNLKSRAKALDDLASLLMRQNKMFDHLTWWELLWSAEKVAAQRAMWQFEEDAMKANGKGQTFLSRVIELMNEKFKTNLDRQGNECDPVRNWFLNDTYRMEHIIPWIFNAIKPQKGKPSLQGRKVSEQILEASELSLAVLETAFRFRDEHASQYGLGDGYLEDGVLITGYHDLPEFWTSQNMSYTEAGRLLDLELDSCRAWIQQNPSTAEAPEIQTLKKISRNSSRQLRVLGQMHSERIRWLSAQNDAKLADESVVTEQAHLKQRKWQLFKLAGIGRLQEAIALAEKFKDMDALVELIIELQDQHKVENISCTIEDTADTLTAESDELGEKISFYFENFGEKWSNAFFSRQISMGQAGILFAMKKFQPFITQFLRTHPAYSRLSWINDVLGEDDCNAAAHSLKTLALEDEKDIWSHRVELSISKIAKLATLEETGAPAESMLHGDIRRLDDLAEIDAVQEVIYAYIAPILQGAIDRKAEHDLAIDHFGRLVAEDRPSLHELLGEALDRVIARHVIGVDQLIDLLTLMYSEEDSNPDQNELLGKEFYLALRVIRLGLHSYRDPRYCTALQKLVWRRCLIKDDWVERGKAAEALGQESEHSVYTTALFSTLSSCLGERHGEDTGGFPLYIPTCPQDVLMGEMDFEILASRFRAEQRNRIGRDFERENEILRHYVEHGKLGFWFNNLLVSREGNASPSLHGAAESDQGEQPKKEGSKSAETSTSKAQLSWL</sequence>
<feature type="domain" description="Nucleoporin Nup133/Nup155-like N-terminal" evidence="10">
    <location>
        <begin position="110"/>
        <end position="541"/>
    </location>
</feature>
<evidence type="ECO:0000259" key="10">
    <source>
        <dbReference type="Pfam" id="PF08801"/>
    </source>
</evidence>
<dbReference type="FunFam" id="2.130.10.10:FF:001057">
    <property type="entry name" value="Nuclear pore complex subunit Nup133, putative"/>
    <property type="match status" value="1"/>
</dbReference>
<evidence type="ECO:0008006" key="13">
    <source>
        <dbReference type="Google" id="ProtNLM"/>
    </source>
</evidence>
<evidence type="ECO:0000256" key="8">
    <source>
        <dbReference type="SAM" id="MobiDB-lite"/>
    </source>
</evidence>
<evidence type="ECO:0000256" key="1">
    <source>
        <dbReference type="ARBA" id="ARBA00004259"/>
    </source>
</evidence>
<dbReference type="Gene3D" id="1.20.58.1380">
    <property type="match status" value="1"/>
</dbReference>
<keyword evidence="5" id="KW-0653">Protein transport</keyword>
<reference evidence="11" key="2">
    <citation type="submission" date="2020-02" db="EMBL/GenBank/DDBJ databases">
        <authorList>
            <person name="Gilchrist C.L.M."/>
            <person name="Chooi Y.-H."/>
        </authorList>
    </citation>
    <scope>NUCLEOTIDE SEQUENCE</scope>
    <source>
        <strain evidence="11">MST-FP2251</strain>
    </source>
</reference>
<evidence type="ECO:0000313" key="11">
    <source>
        <dbReference type="EMBL" id="KAF9883586.1"/>
    </source>
</evidence>
<dbReference type="Gene3D" id="2.130.10.10">
    <property type="entry name" value="YVTN repeat-like/Quinoprotein amine dehydrogenase"/>
    <property type="match status" value="1"/>
</dbReference>
<protein>
    <recommendedName>
        <fullName evidence="13">Non-repetitive/WGA-negative nucleoporin C-terminal-domain-containing protein</fullName>
    </recommendedName>
</protein>
<keyword evidence="6" id="KW-0811">Translocation</keyword>
<comment type="caution">
    <text evidence="11">The sequence shown here is derived from an EMBL/GenBank/DDBJ whole genome shotgun (WGS) entry which is preliminary data.</text>
</comment>
<feature type="region of interest" description="Disordered" evidence="8">
    <location>
        <begin position="1312"/>
        <end position="1348"/>
    </location>
</feature>
<feature type="compositionally biased region" description="Polar residues" evidence="8">
    <location>
        <begin position="63"/>
        <end position="85"/>
    </location>
</feature>
<evidence type="ECO:0000256" key="3">
    <source>
        <dbReference type="ARBA" id="ARBA00022448"/>
    </source>
</evidence>
<organism evidence="11 12">
    <name type="scientific">Aspergillus nanangensis</name>
    <dbReference type="NCBI Taxonomy" id="2582783"/>
    <lineage>
        <taxon>Eukaryota</taxon>
        <taxon>Fungi</taxon>
        <taxon>Dikarya</taxon>
        <taxon>Ascomycota</taxon>
        <taxon>Pezizomycotina</taxon>
        <taxon>Eurotiomycetes</taxon>
        <taxon>Eurotiomycetidae</taxon>
        <taxon>Eurotiales</taxon>
        <taxon>Aspergillaceae</taxon>
        <taxon>Aspergillus</taxon>
        <taxon>Aspergillus subgen. Circumdati</taxon>
    </lineage>
</organism>
<comment type="similarity">
    <text evidence="2">Belongs to the nucleoporin Nup133 family.</text>
</comment>
<proteinExistence type="inferred from homology"/>
<keyword evidence="7" id="KW-0539">Nucleus</keyword>
<keyword evidence="12" id="KW-1185">Reference proteome</keyword>
<feature type="region of interest" description="Disordered" evidence="8">
    <location>
        <begin position="1"/>
        <end position="104"/>
    </location>
</feature>
<dbReference type="GO" id="GO:0006606">
    <property type="term" value="P:protein import into nucleus"/>
    <property type="evidence" value="ECO:0007669"/>
    <property type="project" value="TreeGrafter"/>
</dbReference>
<comment type="subcellular location">
    <subcellularLocation>
        <location evidence="1">Nucleus envelope</location>
    </subcellularLocation>
</comment>
<keyword evidence="3" id="KW-0813">Transport</keyword>
<dbReference type="GO" id="GO:0000972">
    <property type="term" value="P:transcription-dependent tethering of RNA polymerase II gene DNA at nuclear periphery"/>
    <property type="evidence" value="ECO:0007669"/>
    <property type="project" value="TreeGrafter"/>
</dbReference>
<dbReference type="Pfam" id="PF08801">
    <property type="entry name" value="Nucleoporin_N"/>
    <property type="match status" value="1"/>
</dbReference>
<dbReference type="GO" id="GO:0016973">
    <property type="term" value="P:poly(A)+ mRNA export from nucleus"/>
    <property type="evidence" value="ECO:0007669"/>
    <property type="project" value="TreeGrafter"/>
</dbReference>
<evidence type="ECO:0000259" key="9">
    <source>
        <dbReference type="Pfam" id="PF03177"/>
    </source>
</evidence>
<gene>
    <name evidence="11" type="ORF">FE257_003139</name>
</gene>
<evidence type="ECO:0000313" key="12">
    <source>
        <dbReference type="Proteomes" id="UP001194746"/>
    </source>
</evidence>
<name>A0AAD4GNP5_ASPNN</name>
<dbReference type="Proteomes" id="UP001194746">
    <property type="component" value="Unassembled WGS sequence"/>
</dbReference>
<dbReference type="Pfam" id="PF03177">
    <property type="entry name" value="Nucleoporin_C"/>
    <property type="match status" value="1"/>
</dbReference>
<dbReference type="PANTHER" id="PTHR13405">
    <property type="entry name" value="NUCLEAR PORE COMPLEX PROTEIN NUP133"/>
    <property type="match status" value="1"/>
</dbReference>
<evidence type="ECO:0000256" key="6">
    <source>
        <dbReference type="ARBA" id="ARBA00023010"/>
    </source>
</evidence>
<dbReference type="PANTHER" id="PTHR13405:SF11">
    <property type="entry name" value="NUCLEAR PORE COMPLEX PROTEIN NUP133"/>
    <property type="match status" value="1"/>
</dbReference>
<dbReference type="SUPFAM" id="SSF117289">
    <property type="entry name" value="Nucleoporin domain"/>
    <property type="match status" value="1"/>
</dbReference>
<evidence type="ECO:0000256" key="7">
    <source>
        <dbReference type="ARBA" id="ARBA00023242"/>
    </source>
</evidence>
<keyword evidence="4" id="KW-0509">mRNA transport</keyword>
<dbReference type="InterPro" id="IPR037624">
    <property type="entry name" value="Nup133-like"/>
</dbReference>
<dbReference type="InterPro" id="IPR014908">
    <property type="entry name" value="Nucleoporin_Nup133/Nup155_N"/>
</dbReference>
<accession>A0AAD4GNP5</accession>
<dbReference type="InterPro" id="IPR007187">
    <property type="entry name" value="Nucleoporin_Nup133/Nup155_C"/>
</dbReference>
<evidence type="ECO:0000256" key="2">
    <source>
        <dbReference type="ARBA" id="ARBA00005569"/>
    </source>
</evidence>
<dbReference type="InterPro" id="IPR015943">
    <property type="entry name" value="WD40/YVTN_repeat-like_dom_sf"/>
</dbReference>
<reference evidence="11" key="1">
    <citation type="journal article" date="2019" name="Beilstein J. Org. Chem.">
        <title>Nanangenines: drimane sesquiterpenoids as the dominant metabolite cohort of a novel Australian fungus, Aspergillus nanangensis.</title>
        <authorList>
            <person name="Lacey H.J."/>
            <person name="Gilchrist C.L.M."/>
            <person name="Crombie A."/>
            <person name="Kalaitzis J.A."/>
            <person name="Vuong D."/>
            <person name="Rutledge P.J."/>
            <person name="Turner P."/>
            <person name="Pitt J.I."/>
            <person name="Lacey E."/>
            <person name="Chooi Y.H."/>
            <person name="Piggott A.M."/>
        </authorList>
    </citation>
    <scope>NUCLEOTIDE SEQUENCE</scope>
    <source>
        <strain evidence="11">MST-FP2251</strain>
    </source>
</reference>
<dbReference type="EMBL" id="VCAU01000157">
    <property type="protein sequence ID" value="KAF9883586.1"/>
    <property type="molecule type" value="Genomic_DNA"/>
</dbReference>